<dbReference type="InterPro" id="IPR013783">
    <property type="entry name" value="Ig-like_fold"/>
</dbReference>
<accession>A0A173LNQ9</accession>
<organism evidence="2 3">
    <name type="scientific">Dietzia timorensis</name>
    <dbReference type="NCBI Taxonomy" id="499555"/>
    <lineage>
        <taxon>Bacteria</taxon>
        <taxon>Bacillati</taxon>
        <taxon>Actinomycetota</taxon>
        <taxon>Actinomycetes</taxon>
        <taxon>Mycobacteriales</taxon>
        <taxon>Dietziaceae</taxon>
        <taxon>Dietzia</taxon>
    </lineage>
</organism>
<dbReference type="OrthoDB" id="4483438at2"/>
<keyword evidence="3" id="KW-1185">Reference proteome</keyword>
<gene>
    <name evidence="2" type="ORF">BJL86_1408</name>
</gene>
<dbReference type="InterPro" id="IPR032109">
    <property type="entry name" value="Big_3_5"/>
</dbReference>
<sequence>MTFAEQYAVTTTLVYCGASTNASSLAQTQVLSGAPWKANSSTEITSIPEQVESTKPFTVSARVTAPDATPSQFAGTQVEFTTQDGTSLGSAAVDPSGVASRSVTLPSLHPGQNSTVHQISAAFTGNEVIESGTSPARTVEVVEKIWIQAQRSPSINVVETAEGANKKVSISSTVSGGNLPSDLRVQLYRNGEPFGESKPASGALNWTDTVVQDKNDSFAVYQVKIVELFEGDHRYFGQSAERPVLVLGSDPETDLVPGYVWTSAELINQAFLDPFGFWRAMQSGSISGS</sequence>
<feature type="domain" description="Bacterial Ig-like" evidence="1">
    <location>
        <begin position="45"/>
        <end position="141"/>
    </location>
</feature>
<evidence type="ECO:0000259" key="1">
    <source>
        <dbReference type="Pfam" id="PF16640"/>
    </source>
</evidence>
<dbReference type="STRING" id="499555.BJL86_1408"/>
<name>A0A173LNQ9_9ACTN</name>
<dbReference type="KEGG" id="dtm:BJL86_1408"/>
<dbReference type="GO" id="GO:0005975">
    <property type="term" value="P:carbohydrate metabolic process"/>
    <property type="evidence" value="ECO:0007669"/>
    <property type="project" value="UniProtKB-ARBA"/>
</dbReference>
<dbReference type="Gene3D" id="2.60.40.10">
    <property type="entry name" value="Immunoglobulins"/>
    <property type="match status" value="1"/>
</dbReference>
<evidence type="ECO:0000313" key="3">
    <source>
        <dbReference type="Proteomes" id="UP000186104"/>
    </source>
</evidence>
<dbReference type="EMBL" id="CP015961">
    <property type="protein sequence ID" value="ANI92190.1"/>
    <property type="molecule type" value="Genomic_DNA"/>
</dbReference>
<reference evidence="2 3" key="1">
    <citation type="submission" date="2016-06" db="EMBL/GenBank/DDBJ databases">
        <title>Complete genome sequence of a saline-alkali tolerant type strain Dietzia timorensis ID05-A0528T.</title>
        <authorList>
            <person name="Wu X."/>
        </authorList>
    </citation>
    <scope>NUCLEOTIDE SEQUENCE [LARGE SCALE GENOMIC DNA]</scope>
    <source>
        <strain evidence="2 3">ID05-A0528</strain>
    </source>
</reference>
<proteinExistence type="predicted"/>
<dbReference type="Pfam" id="PF16640">
    <property type="entry name" value="Big_3_5"/>
    <property type="match status" value="1"/>
</dbReference>
<dbReference type="AlphaFoldDB" id="A0A173LNQ9"/>
<protein>
    <recommendedName>
        <fullName evidence="1">Bacterial Ig-like domain-containing protein</fullName>
    </recommendedName>
</protein>
<dbReference type="Proteomes" id="UP000186104">
    <property type="component" value="Chromosome"/>
</dbReference>
<evidence type="ECO:0000313" key="2">
    <source>
        <dbReference type="EMBL" id="ANI92190.1"/>
    </source>
</evidence>
<dbReference type="RefSeq" id="WP_067473092.1">
    <property type="nucleotide sequence ID" value="NZ_CP015961.1"/>
</dbReference>